<dbReference type="Proteomes" id="UP000308768">
    <property type="component" value="Unassembled WGS sequence"/>
</dbReference>
<protein>
    <recommendedName>
        <fullName evidence="4">C2H2-type domain-containing protein</fullName>
    </recommendedName>
</protein>
<sequence length="473" mass="52655">MSSSRDANGPGQTRGFYEQRMGFKYRKFDLQDAVALVTPLPTYSSNSEAERDFERQLQEKKFKWPWIDNEKPSQVRAMIRWHLRLYFVSEGAVTIPSGPTHQRSTTEPCSSDVVSTSSGFKYAATELSSPAAARPTTLTAKHAAAELSSPAAARPTTLTAKHAAVELSSSTAARLTTLTASATEVLTIQDTDTEPEARLSEHKSPPPVDPLTSAAQLVGQHKRRVVHDTDSDSDVVAARRKKGLYRKKRKFERPQPTPPEDTSNDSGLRQKLRAWTFRVTWTTPTDLRFRAQRNGVNLWIKANTSDFEVYAMIRLAALKVPKHVYGGSLQPGTRLRKNMINLVKEGRYTSIGSKLWIPLDRAEILAQTLGIESEMKPLVYILSKYHEIASSNDGVQEGSTGFGPIQCGTCMRAFSEFKFLNDHIMRSSKCCELDDPQLLICLCGTAYSNTETLYEHQEICGICKAVITEGTDE</sequence>
<feature type="compositionally biased region" description="Basic residues" evidence="1">
    <location>
        <begin position="238"/>
        <end position="251"/>
    </location>
</feature>
<feature type="compositionally biased region" description="Basic and acidic residues" evidence="1">
    <location>
        <begin position="195"/>
        <end position="204"/>
    </location>
</feature>
<comment type="caution">
    <text evidence="2">The sequence shown here is derived from an EMBL/GenBank/DDBJ whole genome shotgun (WGS) entry which is preliminary data.</text>
</comment>
<evidence type="ECO:0000313" key="2">
    <source>
        <dbReference type="EMBL" id="TKA80660.1"/>
    </source>
</evidence>
<proteinExistence type="predicted"/>
<accession>A0A4U0XSN2</accession>
<dbReference type="AlphaFoldDB" id="A0A4U0XSN2"/>
<dbReference type="EMBL" id="NAJN01000051">
    <property type="protein sequence ID" value="TKA80660.1"/>
    <property type="molecule type" value="Genomic_DNA"/>
</dbReference>
<reference evidence="2 3" key="1">
    <citation type="submission" date="2017-03" db="EMBL/GenBank/DDBJ databases">
        <title>Genomes of endolithic fungi from Antarctica.</title>
        <authorList>
            <person name="Coleine C."/>
            <person name="Masonjones S."/>
            <person name="Stajich J.E."/>
        </authorList>
    </citation>
    <scope>NUCLEOTIDE SEQUENCE [LARGE SCALE GENOMIC DNA]</scope>
    <source>
        <strain evidence="2 3">CCFEE 5187</strain>
    </source>
</reference>
<name>A0A4U0XSN2_9PEZI</name>
<keyword evidence="3" id="KW-1185">Reference proteome</keyword>
<organism evidence="2 3">
    <name type="scientific">Cryomyces minteri</name>
    <dbReference type="NCBI Taxonomy" id="331657"/>
    <lineage>
        <taxon>Eukaryota</taxon>
        <taxon>Fungi</taxon>
        <taxon>Dikarya</taxon>
        <taxon>Ascomycota</taxon>
        <taxon>Pezizomycotina</taxon>
        <taxon>Dothideomycetes</taxon>
        <taxon>Dothideomycetes incertae sedis</taxon>
        <taxon>Cryomyces</taxon>
    </lineage>
</organism>
<gene>
    <name evidence="2" type="ORF">B0A49_00801</name>
</gene>
<evidence type="ECO:0000313" key="3">
    <source>
        <dbReference type="Proteomes" id="UP000308768"/>
    </source>
</evidence>
<evidence type="ECO:0000256" key="1">
    <source>
        <dbReference type="SAM" id="MobiDB-lite"/>
    </source>
</evidence>
<feature type="region of interest" description="Disordered" evidence="1">
    <location>
        <begin position="186"/>
        <end position="268"/>
    </location>
</feature>
<evidence type="ECO:0008006" key="4">
    <source>
        <dbReference type="Google" id="ProtNLM"/>
    </source>
</evidence>